<dbReference type="SUPFAM" id="SSF53335">
    <property type="entry name" value="S-adenosyl-L-methionine-dependent methyltransferases"/>
    <property type="match status" value="1"/>
</dbReference>
<evidence type="ECO:0000256" key="6">
    <source>
        <dbReference type="SAM" id="MobiDB-lite"/>
    </source>
</evidence>
<comment type="similarity">
    <text evidence="4 5">Belongs to the class I-like SAM-binding methyltransferase superfamily. C5-methyltransferase family.</text>
</comment>
<dbReference type="GO" id="GO:0032259">
    <property type="term" value="P:methylation"/>
    <property type="evidence" value="ECO:0007669"/>
    <property type="project" value="UniProtKB-KW"/>
</dbReference>
<keyword evidence="8" id="KW-1185">Reference proteome</keyword>
<sequence>MFEGVPTGVLVAPKAKAQQLISPLRQLSWLKTGINVTPFTTHPDHLAIHLSSSAAVVIASWVSGETSTTDVDVDQTNLVTSLQNTILADPSITFIPNIRVKSPSCISTRGKQDAATYKHIQTVTINIEKTKPRFRFIELFAGIGGFRVALDAIGGRTVFASEIGDAARFTYVSNFGRERIGSDGQERDVLVGDITEVETQDIPEHDVLTAGFPCQSFCKVGDRTALNDERGELFFEVVRVLKGKKPKAFILENVANLVTMEDGRVFGIIKGHLEDAGYTVHHKIIDASAYTPQTRNRVYIVGFLNPIHSAKFSYPSTPTTPPPLLRSILIQDPPPPSLLLTTHQLSKLKESYTFKKNPLWRIANVNGRARTLMSSYKSGYVMYSEFVRVPIDGVEENGGLDEEAEMEFRKLTADSETSQARTQKDDEEETPKSKKVKTESGDERALTLRFYSPRECARIMGFPESYRLDHVKNEGTLYHQLGNAVCPPVVEAIARKVIEALEL</sequence>
<dbReference type="NCBIfam" id="TIGR00675">
    <property type="entry name" value="dcm"/>
    <property type="match status" value="1"/>
</dbReference>
<keyword evidence="1 4" id="KW-0489">Methyltransferase</keyword>
<dbReference type="InterPro" id="IPR050750">
    <property type="entry name" value="C5-MTase"/>
</dbReference>
<feature type="non-terminal residue" evidence="7">
    <location>
        <position position="1"/>
    </location>
</feature>
<dbReference type="STRING" id="329046.A0A1Y2ALC9"/>
<gene>
    <name evidence="7" type="ORF">BCR33DRAFT_728111</name>
</gene>
<dbReference type="Proteomes" id="UP000193642">
    <property type="component" value="Unassembled WGS sequence"/>
</dbReference>
<dbReference type="PANTHER" id="PTHR46098:SF1">
    <property type="entry name" value="TRNA (CYTOSINE(38)-C(5))-METHYLTRANSFERASE"/>
    <property type="match status" value="1"/>
</dbReference>
<evidence type="ECO:0000256" key="5">
    <source>
        <dbReference type="RuleBase" id="RU000416"/>
    </source>
</evidence>
<dbReference type="AlphaFoldDB" id="A0A1Y2ALC9"/>
<protein>
    <submittedName>
        <fullName evidence="7">DNA-cytosine methyltransferase</fullName>
    </submittedName>
</protein>
<dbReference type="PROSITE" id="PS51679">
    <property type="entry name" value="SAM_MT_C5"/>
    <property type="match status" value="1"/>
</dbReference>
<feature type="active site" evidence="4">
    <location>
        <position position="214"/>
    </location>
</feature>
<dbReference type="PANTHER" id="PTHR46098">
    <property type="entry name" value="TRNA (CYTOSINE(38)-C(5))-METHYLTRANSFERASE"/>
    <property type="match status" value="1"/>
</dbReference>
<keyword evidence="3 4" id="KW-0949">S-adenosyl-L-methionine</keyword>
<comment type="caution">
    <text evidence="7">The sequence shown here is derived from an EMBL/GenBank/DDBJ whole genome shotgun (WGS) entry which is preliminary data.</text>
</comment>
<proteinExistence type="inferred from homology"/>
<dbReference type="InterPro" id="IPR001525">
    <property type="entry name" value="C5_MeTfrase"/>
</dbReference>
<dbReference type="InterPro" id="IPR029063">
    <property type="entry name" value="SAM-dependent_MTases_sf"/>
</dbReference>
<evidence type="ECO:0000313" key="8">
    <source>
        <dbReference type="Proteomes" id="UP000193642"/>
    </source>
</evidence>
<evidence type="ECO:0000256" key="3">
    <source>
        <dbReference type="ARBA" id="ARBA00022691"/>
    </source>
</evidence>
<dbReference type="Gene3D" id="3.40.50.150">
    <property type="entry name" value="Vaccinia Virus protein VP39"/>
    <property type="match status" value="1"/>
</dbReference>
<feature type="region of interest" description="Disordered" evidence="6">
    <location>
        <begin position="412"/>
        <end position="440"/>
    </location>
</feature>
<dbReference type="PRINTS" id="PR00105">
    <property type="entry name" value="C5METTRFRASE"/>
</dbReference>
<evidence type="ECO:0000256" key="4">
    <source>
        <dbReference type="PROSITE-ProRule" id="PRU01016"/>
    </source>
</evidence>
<reference evidence="7 8" key="1">
    <citation type="submission" date="2016-07" db="EMBL/GenBank/DDBJ databases">
        <title>Pervasive Adenine N6-methylation of Active Genes in Fungi.</title>
        <authorList>
            <consortium name="DOE Joint Genome Institute"/>
            <person name="Mondo S.J."/>
            <person name="Dannebaum R.O."/>
            <person name="Kuo R.C."/>
            <person name="Labutti K."/>
            <person name="Haridas S."/>
            <person name="Kuo A."/>
            <person name="Salamov A."/>
            <person name="Ahrendt S.R."/>
            <person name="Lipzen A."/>
            <person name="Sullivan W."/>
            <person name="Andreopoulos W.B."/>
            <person name="Clum A."/>
            <person name="Lindquist E."/>
            <person name="Daum C."/>
            <person name="Ramamoorthy G.K."/>
            <person name="Gryganskyi A."/>
            <person name="Culley D."/>
            <person name="Magnuson J.K."/>
            <person name="James T.Y."/>
            <person name="O'Malley M.A."/>
            <person name="Stajich J.E."/>
            <person name="Spatafora J.W."/>
            <person name="Visel A."/>
            <person name="Grigoriev I.V."/>
        </authorList>
    </citation>
    <scope>NUCLEOTIDE SEQUENCE [LARGE SCALE GENOMIC DNA]</scope>
    <source>
        <strain evidence="7 8">JEL800</strain>
    </source>
</reference>
<dbReference type="EMBL" id="MCGO01000162">
    <property type="protein sequence ID" value="ORY23316.1"/>
    <property type="molecule type" value="Genomic_DNA"/>
</dbReference>
<evidence type="ECO:0000313" key="7">
    <source>
        <dbReference type="EMBL" id="ORY23316.1"/>
    </source>
</evidence>
<dbReference type="Pfam" id="PF00145">
    <property type="entry name" value="DNA_methylase"/>
    <property type="match status" value="1"/>
</dbReference>
<keyword evidence="2 4" id="KW-0808">Transferase</keyword>
<organism evidence="7 8">
    <name type="scientific">Rhizoclosmatium globosum</name>
    <dbReference type="NCBI Taxonomy" id="329046"/>
    <lineage>
        <taxon>Eukaryota</taxon>
        <taxon>Fungi</taxon>
        <taxon>Fungi incertae sedis</taxon>
        <taxon>Chytridiomycota</taxon>
        <taxon>Chytridiomycota incertae sedis</taxon>
        <taxon>Chytridiomycetes</taxon>
        <taxon>Chytridiales</taxon>
        <taxon>Chytriomycetaceae</taxon>
        <taxon>Rhizoclosmatium</taxon>
    </lineage>
</organism>
<dbReference type="GO" id="GO:0008168">
    <property type="term" value="F:methyltransferase activity"/>
    <property type="evidence" value="ECO:0007669"/>
    <property type="project" value="UniProtKB-KW"/>
</dbReference>
<evidence type="ECO:0000256" key="2">
    <source>
        <dbReference type="ARBA" id="ARBA00022679"/>
    </source>
</evidence>
<dbReference type="OrthoDB" id="414133at2759"/>
<dbReference type="Gene3D" id="3.90.120.10">
    <property type="entry name" value="DNA Methylase, subunit A, domain 2"/>
    <property type="match status" value="1"/>
</dbReference>
<dbReference type="CDD" id="cd00315">
    <property type="entry name" value="Cyt_C5_DNA_methylase"/>
    <property type="match status" value="1"/>
</dbReference>
<evidence type="ECO:0000256" key="1">
    <source>
        <dbReference type="ARBA" id="ARBA00022603"/>
    </source>
</evidence>
<feature type="compositionally biased region" description="Basic and acidic residues" evidence="6">
    <location>
        <begin position="430"/>
        <end position="440"/>
    </location>
</feature>
<accession>A0A1Y2ALC9</accession>
<name>A0A1Y2ALC9_9FUNG</name>